<organism evidence="2 3">
    <name type="scientific">Archangium gephyra</name>
    <dbReference type="NCBI Taxonomy" id="48"/>
    <lineage>
        <taxon>Bacteria</taxon>
        <taxon>Pseudomonadati</taxon>
        <taxon>Myxococcota</taxon>
        <taxon>Myxococcia</taxon>
        <taxon>Myxococcales</taxon>
        <taxon>Cystobacterineae</taxon>
        <taxon>Archangiaceae</taxon>
        <taxon>Archangium</taxon>
    </lineage>
</organism>
<name>A0A2W5V764_9BACT</name>
<evidence type="ECO:0000256" key="1">
    <source>
        <dbReference type="SAM" id="Coils"/>
    </source>
</evidence>
<dbReference type="Proteomes" id="UP000249061">
    <property type="component" value="Unassembled WGS sequence"/>
</dbReference>
<dbReference type="EMBL" id="QFQP01000002">
    <property type="protein sequence ID" value="PZR17258.1"/>
    <property type="molecule type" value="Genomic_DNA"/>
</dbReference>
<gene>
    <name evidence="2" type="ORF">DI536_02730</name>
</gene>
<comment type="caution">
    <text evidence="2">The sequence shown here is derived from an EMBL/GenBank/DDBJ whole genome shotgun (WGS) entry which is preliminary data.</text>
</comment>
<accession>A0A2W5V764</accession>
<protein>
    <submittedName>
        <fullName evidence="2">Uncharacterized protein</fullName>
    </submittedName>
</protein>
<feature type="coiled-coil region" evidence="1">
    <location>
        <begin position="152"/>
        <end position="179"/>
    </location>
</feature>
<sequence length="234" mass="25728">MATVKAFNSVVAARTRTAKYIAGNPQVLEKWKALGGLLSDIESLIEHGTRAEAFDFEQLQAKREAELSTSRVQDAFDALQKEHAAIVRAVSAMRPDFAGQPVDRHLESIVRNEAALRQVKDGTKRRRRSSSYEAVRAEIASDAVALLNLSVVAAALAQRRVSRERLEQLKRDAEALSGKVGDQGFAKGTRRAATKKEHEAVAAQRARWGSLYGLLRRLAAEDAGVAEMLRLAKR</sequence>
<proteinExistence type="predicted"/>
<evidence type="ECO:0000313" key="2">
    <source>
        <dbReference type="EMBL" id="PZR17258.1"/>
    </source>
</evidence>
<keyword evidence="1" id="KW-0175">Coiled coil</keyword>
<reference evidence="2 3" key="1">
    <citation type="submission" date="2017-08" db="EMBL/GenBank/DDBJ databases">
        <title>Infants hospitalized years apart are colonized by the same room-sourced microbial strains.</title>
        <authorList>
            <person name="Brooks B."/>
            <person name="Olm M.R."/>
            <person name="Firek B.A."/>
            <person name="Baker R."/>
            <person name="Thomas B.C."/>
            <person name="Morowitz M.J."/>
            <person name="Banfield J.F."/>
        </authorList>
    </citation>
    <scope>NUCLEOTIDE SEQUENCE [LARGE SCALE GENOMIC DNA]</scope>
    <source>
        <strain evidence="2">S2_003_000_R2_14</strain>
    </source>
</reference>
<evidence type="ECO:0000313" key="3">
    <source>
        <dbReference type="Proteomes" id="UP000249061"/>
    </source>
</evidence>
<dbReference type="AlphaFoldDB" id="A0A2W5V764"/>